<evidence type="ECO:0000259" key="1">
    <source>
        <dbReference type="SMART" id="SM00909"/>
    </source>
</evidence>
<dbReference type="Pfam" id="PF10646">
    <property type="entry name" value="Germane"/>
    <property type="match status" value="1"/>
</dbReference>
<dbReference type="Proteomes" id="UP000076268">
    <property type="component" value="Unassembled WGS sequence"/>
</dbReference>
<dbReference type="OrthoDB" id="9809406at2"/>
<accession>A0A154BXI1</accession>
<dbReference type="EMBL" id="LSGP01000001">
    <property type="protein sequence ID" value="KYZ78178.1"/>
    <property type="molecule type" value="Genomic_DNA"/>
</dbReference>
<reference evidence="2 3" key="1">
    <citation type="submission" date="2016-02" db="EMBL/GenBank/DDBJ databases">
        <title>Anaerosporomusa subterraneum gen. nov., sp. nov., a spore-forming obligate anaerobe isolated from saprolite.</title>
        <authorList>
            <person name="Choi J.K."/>
            <person name="Shah M."/>
            <person name="Yee N."/>
        </authorList>
    </citation>
    <scope>NUCLEOTIDE SEQUENCE [LARGE SCALE GENOMIC DNA]</scope>
    <source>
        <strain evidence="2 3">RU4</strain>
    </source>
</reference>
<dbReference type="SMART" id="SM00909">
    <property type="entry name" value="Germane"/>
    <property type="match status" value="1"/>
</dbReference>
<dbReference type="InterPro" id="IPR019606">
    <property type="entry name" value="GerMN"/>
</dbReference>
<dbReference type="AlphaFoldDB" id="A0A154BXI1"/>
<protein>
    <recommendedName>
        <fullName evidence="1">GerMN domain-containing protein</fullName>
    </recommendedName>
</protein>
<sequence>MMRGIVKAIAVLIVAALGLLVFVPKASSPQPAVPQQDPVINLTLYFSTPDASALRQEKRQVLQTNEPARVAVEELLAGAKTEGAVTIIPAGTKLKGFAVRQGVAYVDLSEDILNTPNRGSASESLIVASIVNTVTEFAGIDQVQILIEGKEVETLYGHMDLSEPFRRF</sequence>
<feature type="domain" description="GerMN" evidence="1">
    <location>
        <begin position="68"/>
        <end position="156"/>
    </location>
</feature>
<organism evidence="2 3">
    <name type="scientific">Anaerosporomusa subterranea</name>
    <dbReference type="NCBI Taxonomy" id="1794912"/>
    <lineage>
        <taxon>Bacteria</taxon>
        <taxon>Bacillati</taxon>
        <taxon>Bacillota</taxon>
        <taxon>Negativicutes</taxon>
        <taxon>Acetonemataceae</taxon>
        <taxon>Anaerosporomusa</taxon>
    </lineage>
</organism>
<dbReference type="STRING" id="1794912.AXX12_01140"/>
<proteinExistence type="predicted"/>
<name>A0A154BXI1_ANASB</name>
<gene>
    <name evidence="2" type="ORF">AXX12_01140</name>
</gene>
<evidence type="ECO:0000313" key="2">
    <source>
        <dbReference type="EMBL" id="KYZ78178.1"/>
    </source>
</evidence>
<comment type="caution">
    <text evidence="2">The sequence shown here is derived from an EMBL/GenBank/DDBJ whole genome shotgun (WGS) entry which is preliminary data.</text>
</comment>
<evidence type="ECO:0000313" key="3">
    <source>
        <dbReference type="Proteomes" id="UP000076268"/>
    </source>
</evidence>
<keyword evidence="3" id="KW-1185">Reference proteome</keyword>
<dbReference type="RefSeq" id="WP_066236930.1">
    <property type="nucleotide sequence ID" value="NZ_LSGP01000001.1"/>
</dbReference>